<dbReference type="InterPro" id="IPR000425">
    <property type="entry name" value="MIP"/>
</dbReference>
<keyword evidence="3 7" id="KW-1133">Transmembrane helix</keyword>
<dbReference type="PANTHER" id="PTHR47002">
    <property type="entry name" value="AQUAPORIN-LIKE"/>
    <property type="match status" value="1"/>
</dbReference>
<gene>
    <name evidence="8" type="ORF">K493DRAFT_315074</name>
</gene>
<dbReference type="Pfam" id="PF00230">
    <property type="entry name" value="MIP"/>
    <property type="match status" value="1"/>
</dbReference>
<feature type="transmembrane region" description="Helical" evidence="7">
    <location>
        <begin position="275"/>
        <end position="295"/>
    </location>
</feature>
<accession>A0A1Y1YBH3</accession>
<feature type="transmembrane region" description="Helical" evidence="7">
    <location>
        <begin position="190"/>
        <end position="212"/>
    </location>
</feature>
<organism evidence="8 9">
    <name type="scientific">Basidiobolus meristosporus CBS 931.73</name>
    <dbReference type="NCBI Taxonomy" id="1314790"/>
    <lineage>
        <taxon>Eukaryota</taxon>
        <taxon>Fungi</taxon>
        <taxon>Fungi incertae sedis</taxon>
        <taxon>Zoopagomycota</taxon>
        <taxon>Entomophthoromycotina</taxon>
        <taxon>Basidiobolomycetes</taxon>
        <taxon>Basidiobolales</taxon>
        <taxon>Basidiobolaceae</taxon>
        <taxon>Basidiobolus</taxon>
    </lineage>
</organism>
<evidence type="ECO:0000313" key="8">
    <source>
        <dbReference type="EMBL" id="ORX95302.1"/>
    </source>
</evidence>
<dbReference type="InParanoid" id="A0A1Y1YBH3"/>
<dbReference type="Gene3D" id="1.20.1080.10">
    <property type="entry name" value="Glycerol uptake facilitator protein"/>
    <property type="match status" value="1"/>
</dbReference>
<dbReference type="OrthoDB" id="3222at2759"/>
<dbReference type="PANTHER" id="PTHR47002:SF2">
    <property type="entry name" value="AQUAPORIN AQPAE.A-LIKE"/>
    <property type="match status" value="1"/>
</dbReference>
<dbReference type="AlphaFoldDB" id="A0A1Y1YBH3"/>
<evidence type="ECO:0000256" key="5">
    <source>
        <dbReference type="RuleBase" id="RU000477"/>
    </source>
</evidence>
<evidence type="ECO:0000256" key="3">
    <source>
        <dbReference type="ARBA" id="ARBA00022989"/>
    </source>
</evidence>
<feature type="compositionally biased region" description="Polar residues" evidence="6">
    <location>
        <begin position="31"/>
        <end position="48"/>
    </location>
</feature>
<keyword evidence="4 7" id="KW-0472">Membrane</keyword>
<feature type="region of interest" description="Disordered" evidence="6">
    <location>
        <begin position="21"/>
        <end position="48"/>
    </location>
</feature>
<dbReference type="Proteomes" id="UP000193498">
    <property type="component" value="Unassembled WGS sequence"/>
</dbReference>
<keyword evidence="5" id="KW-0813">Transport</keyword>
<keyword evidence="9" id="KW-1185">Reference proteome</keyword>
<dbReference type="GO" id="GO:0015267">
    <property type="term" value="F:channel activity"/>
    <property type="evidence" value="ECO:0007669"/>
    <property type="project" value="InterPro"/>
</dbReference>
<dbReference type="EMBL" id="MCFE01000180">
    <property type="protein sequence ID" value="ORX95302.1"/>
    <property type="molecule type" value="Genomic_DNA"/>
</dbReference>
<dbReference type="InterPro" id="IPR023271">
    <property type="entry name" value="Aquaporin-like"/>
</dbReference>
<feature type="transmembrane region" description="Helical" evidence="7">
    <location>
        <begin position="233"/>
        <end position="255"/>
    </location>
</feature>
<dbReference type="SUPFAM" id="SSF81338">
    <property type="entry name" value="Aquaporin-like"/>
    <property type="match status" value="1"/>
</dbReference>
<evidence type="ECO:0000256" key="7">
    <source>
        <dbReference type="SAM" id="Phobius"/>
    </source>
</evidence>
<comment type="subcellular location">
    <subcellularLocation>
        <location evidence="1">Membrane</location>
        <topology evidence="1">Multi-pass membrane protein</topology>
    </subcellularLocation>
</comment>
<evidence type="ECO:0000256" key="2">
    <source>
        <dbReference type="ARBA" id="ARBA00022692"/>
    </source>
</evidence>
<dbReference type="PRINTS" id="PR00783">
    <property type="entry name" value="MINTRINSICP"/>
</dbReference>
<feature type="transmembrane region" description="Helical" evidence="7">
    <location>
        <begin position="74"/>
        <end position="96"/>
    </location>
</feature>
<comment type="caution">
    <text evidence="8">The sequence shown here is derived from an EMBL/GenBank/DDBJ whole genome shotgun (WGS) entry which is preliminary data.</text>
</comment>
<reference evidence="8 9" key="1">
    <citation type="submission" date="2016-07" db="EMBL/GenBank/DDBJ databases">
        <title>Pervasive Adenine N6-methylation of Active Genes in Fungi.</title>
        <authorList>
            <consortium name="DOE Joint Genome Institute"/>
            <person name="Mondo S.J."/>
            <person name="Dannebaum R.O."/>
            <person name="Kuo R.C."/>
            <person name="Labutti K."/>
            <person name="Haridas S."/>
            <person name="Kuo A."/>
            <person name="Salamov A."/>
            <person name="Ahrendt S.R."/>
            <person name="Lipzen A."/>
            <person name="Sullivan W."/>
            <person name="Andreopoulos W.B."/>
            <person name="Clum A."/>
            <person name="Lindquist E."/>
            <person name="Daum C."/>
            <person name="Ramamoorthy G.K."/>
            <person name="Gryganskyi A."/>
            <person name="Culley D."/>
            <person name="Magnuson J.K."/>
            <person name="James T.Y."/>
            <person name="O'Malley M.A."/>
            <person name="Stajich J.E."/>
            <person name="Spatafora J.W."/>
            <person name="Visel A."/>
            <person name="Grigoriev I.V."/>
        </authorList>
    </citation>
    <scope>NUCLEOTIDE SEQUENCE [LARGE SCALE GENOMIC DNA]</scope>
    <source>
        <strain evidence="8 9">CBS 931.73</strain>
    </source>
</reference>
<comment type="similarity">
    <text evidence="5">Belongs to the MIP/aquaporin (TC 1.A.8) family.</text>
</comment>
<evidence type="ECO:0000313" key="9">
    <source>
        <dbReference type="Proteomes" id="UP000193498"/>
    </source>
</evidence>
<dbReference type="GO" id="GO:0016020">
    <property type="term" value="C:membrane"/>
    <property type="evidence" value="ECO:0007669"/>
    <property type="project" value="UniProtKB-SubCell"/>
</dbReference>
<evidence type="ECO:0000256" key="1">
    <source>
        <dbReference type="ARBA" id="ARBA00004141"/>
    </source>
</evidence>
<proteinExistence type="inferred from homology"/>
<dbReference type="STRING" id="1314790.A0A1Y1YBH3"/>
<keyword evidence="2 5" id="KW-0812">Transmembrane</keyword>
<sequence>MTTVTEPIVSAVSIEAHAPHCRQDPLKPSPDQKSLSRTPAAEDQQQNRTNVDHLTFEEMFDWSVFLDLTVWRSGIYVCFLMMFYVLMSCGVTVWAIRIGGPVVSLNVGLGTFGTQTLLALSATATPGSQLNTMATWLTVGTRLCSVPRGIIYVFMQCVGAILGGAALRATCGHMVTEATKLGSWGYNEEVVTMGQAFCLEFFYSWAYAWLTLGVGLDPKQRKVFGNVLPGTGVAIALGLNIFVSGGLTTGFIGVGGNPGKYLGVAVASGNYQQHWIPWFAPLCASIVQCCLYWIASPYHEYVSPELEL</sequence>
<evidence type="ECO:0000256" key="4">
    <source>
        <dbReference type="ARBA" id="ARBA00023136"/>
    </source>
</evidence>
<protein>
    <recommendedName>
        <fullName evidence="10">Aquaporin-like protein</fullName>
    </recommendedName>
</protein>
<feature type="transmembrane region" description="Helical" evidence="7">
    <location>
        <begin position="150"/>
        <end position="170"/>
    </location>
</feature>
<evidence type="ECO:0008006" key="10">
    <source>
        <dbReference type="Google" id="ProtNLM"/>
    </source>
</evidence>
<evidence type="ECO:0000256" key="6">
    <source>
        <dbReference type="SAM" id="MobiDB-lite"/>
    </source>
</evidence>
<name>A0A1Y1YBH3_9FUNG</name>